<proteinExistence type="predicted"/>
<dbReference type="RefSeq" id="WP_062485926.1">
    <property type="nucleotide sequence ID" value="NZ_LN885086.1"/>
</dbReference>
<dbReference type="OrthoDB" id="9790656at2"/>
<keyword evidence="2" id="KW-1185">Reference proteome</keyword>
<reference evidence="2" key="1">
    <citation type="submission" date="2015-09" db="EMBL/GenBank/DDBJ databases">
        <authorList>
            <person name="Daims H."/>
        </authorList>
    </citation>
    <scope>NUCLEOTIDE SEQUENCE [LARGE SCALE GENOMIC DNA]</scope>
</reference>
<sequence length="198" mass="21619">MFTRPFISVGLAWTLVAGTVVPSAAIEVQPTDEQIRAALAKGKEAARDRRPPDSLYARFGENDEGSPNGFLMTKLGRLAVMAAHLALRGLEPGPVEIAGTLEEPTMLVTAMIVGTHPSFAVDSYMVLNQKGRLIKPMTVRYDGRASPREGETDRPFFRAKVVAAFKYDEFDPLAETTITVFPSKGEAVSFVLDFSRID</sequence>
<evidence type="ECO:0000313" key="1">
    <source>
        <dbReference type="EMBL" id="CUQ67495.1"/>
    </source>
</evidence>
<dbReference type="EMBL" id="LN885086">
    <property type="protein sequence ID" value="CUQ67495.1"/>
    <property type="molecule type" value="Genomic_DNA"/>
</dbReference>
<name>A0A0S4KT13_9BACT</name>
<dbReference type="AlphaFoldDB" id="A0A0S4KT13"/>
<dbReference type="KEGG" id="nio:NITINOP_2523"/>
<evidence type="ECO:0000313" key="2">
    <source>
        <dbReference type="Proteomes" id="UP000066284"/>
    </source>
</evidence>
<dbReference type="STRING" id="1715989.NITINOP_2523"/>
<protein>
    <submittedName>
        <fullName evidence="1">Uncharacterized protein</fullName>
    </submittedName>
</protein>
<accession>A0A0S4KT13</accession>
<gene>
    <name evidence="1" type="ORF">NITINOP_2523</name>
</gene>
<dbReference type="Proteomes" id="UP000066284">
    <property type="component" value="Chromosome 1"/>
</dbReference>
<organism evidence="1 2">
    <name type="scientific">Candidatus Nitrospira inopinata</name>
    <dbReference type="NCBI Taxonomy" id="1715989"/>
    <lineage>
        <taxon>Bacteria</taxon>
        <taxon>Pseudomonadati</taxon>
        <taxon>Nitrospirota</taxon>
        <taxon>Nitrospiria</taxon>
        <taxon>Nitrospirales</taxon>
        <taxon>Nitrospiraceae</taxon>
        <taxon>Nitrospira</taxon>
    </lineage>
</organism>